<evidence type="ECO:0000259" key="1">
    <source>
        <dbReference type="PROSITE" id="PS50181"/>
    </source>
</evidence>
<evidence type="ECO:0000313" key="2">
    <source>
        <dbReference type="EMBL" id="KAG0281289.1"/>
    </source>
</evidence>
<accession>A0AAD4DNK5</accession>
<name>A0AAD4DNK5_9FUNG</name>
<dbReference type="InterPro" id="IPR001810">
    <property type="entry name" value="F-box_dom"/>
</dbReference>
<dbReference type="SUPFAM" id="SSF52058">
    <property type="entry name" value="L domain-like"/>
    <property type="match status" value="1"/>
</dbReference>
<feature type="domain" description="F-box" evidence="1">
    <location>
        <begin position="9"/>
        <end position="64"/>
    </location>
</feature>
<dbReference type="Pfam" id="PF12937">
    <property type="entry name" value="F-box-like"/>
    <property type="match status" value="1"/>
</dbReference>
<dbReference type="PROSITE" id="PS50181">
    <property type="entry name" value="FBOX"/>
    <property type="match status" value="1"/>
</dbReference>
<dbReference type="AlphaFoldDB" id="A0AAD4DNK5"/>
<gene>
    <name evidence="2" type="ORF">BGZ95_005188</name>
</gene>
<protein>
    <recommendedName>
        <fullName evidence="1">F-box domain-containing protein</fullName>
    </recommendedName>
</protein>
<dbReference type="InterPro" id="IPR032675">
    <property type="entry name" value="LRR_dom_sf"/>
</dbReference>
<reference evidence="2" key="1">
    <citation type="journal article" date="2020" name="Fungal Divers.">
        <title>Resolving the Mortierellaceae phylogeny through synthesis of multi-gene phylogenetics and phylogenomics.</title>
        <authorList>
            <person name="Vandepol N."/>
            <person name="Liber J."/>
            <person name="Desiro A."/>
            <person name="Na H."/>
            <person name="Kennedy M."/>
            <person name="Barry K."/>
            <person name="Grigoriev I.V."/>
            <person name="Miller A.N."/>
            <person name="O'Donnell K."/>
            <person name="Stajich J.E."/>
            <person name="Bonito G."/>
        </authorList>
    </citation>
    <scope>NUCLEOTIDE SEQUENCE</scope>
    <source>
        <strain evidence="2">NRRL 28262</strain>
    </source>
</reference>
<proteinExistence type="predicted"/>
<organism evidence="2 3">
    <name type="scientific">Linnemannia exigua</name>
    <dbReference type="NCBI Taxonomy" id="604196"/>
    <lineage>
        <taxon>Eukaryota</taxon>
        <taxon>Fungi</taxon>
        <taxon>Fungi incertae sedis</taxon>
        <taxon>Mucoromycota</taxon>
        <taxon>Mortierellomycotina</taxon>
        <taxon>Mortierellomycetes</taxon>
        <taxon>Mortierellales</taxon>
        <taxon>Mortierellaceae</taxon>
        <taxon>Linnemannia</taxon>
    </lineage>
</organism>
<dbReference type="Gene3D" id="3.80.10.10">
    <property type="entry name" value="Ribonuclease Inhibitor"/>
    <property type="match status" value="1"/>
</dbReference>
<keyword evidence="3" id="KW-1185">Reference proteome</keyword>
<dbReference type="Gene3D" id="1.20.1280.50">
    <property type="match status" value="1"/>
</dbReference>
<dbReference type="EMBL" id="JAAAIL010000024">
    <property type="protein sequence ID" value="KAG0281289.1"/>
    <property type="molecule type" value="Genomic_DNA"/>
</dbReference>
<dbReference type="Proteomes" id="UP001194580">
    <property type="component" value="Unassembled WGS sequence"/>
</dbReference>
<evidence type="ECO:0000313" key="3">
    <source>
        <dbReference type="Proteomes" id="UP001194580"/>
    </source>
</evidence>
<sequence length="660" mass="75722">MTEMQTYLPTNTPTLPPELFLRIGCHILSSDLFSCIQVCHHWYDLFLPALWHTLDSNSTNWRKILQEYDSDLSAGKHDEQWLQDIFNKHGHHIRHLRVHHQEFFRFANLSQGCTQLLSLRVLDVERNLTRKEIEEELLNMGAYDGAEPRRSVWDSEQPGFKGSCLSQELEGMFEPMFARFRSLNQQERNWYAAQHLWLLIAKNPGLMVLHLHGTAFSLALPVPRASEELFYNTFAGLCHLVDLKCYSFHINVNGLLGKDCAPPSLRRLELEAVGDPELWTTFLGLEHLTLLVGVGDLELFLLLKHLPSLDTLALSLVKIHEGSEQDGGVTVRGQSRLRRLEIRRTGVEDSLLAQRVIPLLPHLTSIMIDHLYPLTALALSAHCPNLERIEQGHEAYTVLPQRGIRPAVNSLNVLLQTSTKFKAFIDVKVQIEVEDVLQQRWASRDLEILPCQISGFGRLTIEESAIFDTIPESKLRPGCLLLTEEEHRVMEKQRHSRELQEQVCNRLGELTQLKELDLGYRFENIDFQAAQYIGNYGQPIHRREGLNARYSGPIHDTLELTLDSGLRLLAGLKSLEIIGFEGMDHRIGKEELKWMVETWPKLRMIRGLDAGRWSPEIDIEGRKGRRSGTAELKEYVRELKPGMLFAVRPYTLHHFRGINA</sequence>
<comment type="caution">
    <text evidence="2">The sequence shown here is derived from an EMBL/GenBank/DDBJ whole genome shotgun (WGS) entry which is preliminary data.</text>
</comment>